<dbReference type="OrthoDB" id="8523426at2"/>
<proteinExistence type="predicted"/>
<dbReference type="STRING" id="1853130.PMA3_14675"/>
<dbReference type="PANTHER" id="PTHR22893">
    <property type="entry name" value="NADH OXIDOREDUCTASE-RELATED"/>
    <property type="match status" value="1"/>
</dbReference>
<dbReference type="Proteomes" id="UP000078354">
    <property type="component" value="Chromosome"/>
</dbReference>
<evidence type="ECO:0000259" key="1">
    <source>
        <dbReference type="Pfam" id="PF00724"/>
    </source>
</evidence>
<dbReference type="EMBL" id="CP014870">
    <property type="protein sequence ID" value="ANJ56315.1"/>
    <property type="molecule type" value="Genomic_DNA"/>
</dbReference>
<protein>
    <submittedName>
        <fullName evidence="2">NADH:flavin oxidoreductase</fullName>
    </submittedName>
</protein>
<dbReference type="InterPro" id="IPR045247">
    <property type="entry name" value="Oye-like"/>
</dbReference>
<dbReference type="RefSeq" id="WP_064677831.1">
    <property type="nucleotide sequence ID" value="NZ_CP014870.1"/>
</dbReference>
<dbReference type="CDD" id="cd02803">
    <property type="entry name" value="OYE_like_FMN_family"/>
    <property type="match status" value="1"/>
</dbReference>
<dbReference type="InterPro" id="IPR013785">
    <property type="entry name" value="Aldolase_TIM"/>
</dbReference>
<organism evidence="2 3">
    <name type="scientific">Pseudomonas silesiensis</name>
    <dbReference type="NCBI Taxonomy" id="1853130"/>
    <lineage>
        <taxon>Bacteria</taxon>
        <taxon>Pseudomonadati</taxon>
        <taxon>Pseudomonadota</taxon>
        <taxon>Gammaproteobacteria</taxon>
        <taxon>Pseudomonadales</taxon>
        <taxon>Pseudomonadaceae</taxon>
        <taxon>Pseudomonas</taxon>
    </lineage>
</organism>
<name>A0A191YTX5_9PSED</name>
<dbReference type="GO" id="GO:0010181">
    <property type="term" value="F:FMN binding"/>
    <property type="evidence" value="ECO:0007669"/>
    <property type="project" value="InterPro"/>
</dbReference>
<reference evidence="2 3" key="1">
    <citation type="journal article" date="2018" name="Syst. Appl. Microbiol.">
        <title>Pseudomonas silesiensis sp. nov. strain A3T isolated from a biological pesticide sewage treatment plant and analysis of the complete genome sequence.</title>
        <authorList>
            <person name="Kaminski M.A."/>
            <person name="Furmanczyk E.M."/>
            <person name="Sobczak A."/>
            <person name="Dziembowski A."/>
            <person name="Lipinski L."/>
        </authorList>
    </citation>
    <scope>NUCLEOTIDE SEQUENCE [LARGE SCALE GENOMIC DNA]</scope>
    <source>
        <strain evidence="2 3">A3</strain>
    </source>
</reference>
<dbReference type="SUPFAM" id="SSF51395">
    <property type="entry name" value="FMN-linked oxidoreductases"/>
    <property type="match status" value="1"/>
</dbReference>
<feature type="domain" description="NADH:flavin oxidoreductase/NADH oxidase N-terminal" evidence="1">
    <location>
        <begin position="13"/>
        <end position="345"/>
    </location>
</feature>
<keyword evidence="3" id="KW-1185">Reference proteome</keyword>
<dbReference type="Gene3D" id="3.20.20.70">
    <property type="entry name" value="Aldolase class I"/>
    <property type="match status" value="1"/>
</dbReference>
<dbReference type="PANTHER" id="PTHR22893:SF91">
    <property type="entry name" value="NADPH DEHYDROGENASE 2-RELATED"/>
    <property type="match status" value="1"/>
</dbReference>
<dbReference type="GO" id="GO:0016491">
    <property type="term" value="F:oxidoreductase activity"/>
    <property type="evidence" value="ECO:0007669"/>
    <property type="project" value="InterPro"/>
</dbReference>
<dbReference type="AlphaFoldDB" id="A0A191YTX5"/>
<dbReference type="InterPro" id="IPR001155">
    <property type="entry name" value="OxRdtase_FMN_N"/>
</dbReference>
<evidence type="ECO:0000313" key="3">
    <source>
        <dbReference type="Proteomes" id="UP000078354"/>
    </source>
</evidence>
<dbReference type="Pfam" id="PF00724">
    <property type="entry name" value="Oxidored_FMN"/>
    <property type="match status" value="1"/>
</dbReference>
<gene>
    <name evidence="2" type="ORF">PMA3_14675</name>
</gene>
<sequence length="368" mass="39778">MIDYNQQILTQYDIGRLRLRNRLAVAPMTRVSATEAGRATAEMARYYERFAKGGFGLVITEGLYTDQRYAQGYPFQPGLSDVEQAQAWRGVTDLVHAHHGAVFAQLMHAGALNQGNRFKTATAAPSSVRPKGTQMKFYYGEGQYPLPQAMSDEDIADAIAGFAQAAVLATRAAGFDGVEIHGANGYLLDQFLTDYTNQRDDRWGGNVAGRIALILEVIKAVRAAIGTLAPVGVRISQSKVNDYEHKWPEGEAAAEVIFGSLNDAGVDFIHVTELEAWKPAFVDGNASLVELARRYAPQKAIIANGGLDISQRAEQVLRDGADMIALGKAALANPDLPCRLATHAALDEFDASILGPIANIKDSELTLA</sequence>
<evidence type="ECO:0000313" key="2">
    <source>
        <dbReference type="EMBL" id="ANJ56315.1"/>
    </source>
</evidence>
<dbReference type="KEGG" id="psil:PMA3_14675"/>
<accession>A0A191YTX5</accession>